<reference evidence="7" key="1">
    <citation type="submission" date="2017-09" db="EMBL/GenBank/DDBJ databases">
        <title>Depth-based differentiation of microbial function through sediment-hosted aquifers and enrichment of novel symbionts in the deep terrestrial subsurface.</title>
        <authorList>
            <person name="Probst A.J."/>
            <person name="Ladd B."/>
            <person name="Jarett J.K."/>
            <person name="Geller-Mcgrath D.E."/>
            <person name="Sieber C.M.K."/>
            <person name="Emerson J.B."/>
            <person name="Anantharaman K."/>
            <person name="Thomas B.C."/>
            <person name="Malmstrom R."/>
            <person name="Stieglmeier M."/>
            <person name="Klingl A."/>
            <person name="Woyke T."/>
            <person name="Ryan C.M."/>
            <person name="Banfield J.F."/>
        </authorList>
    </citation>
    <scope>NUCLEOTIDE SEQUENCE [LARGE SCALE GENOMIC DNA]</scope>
</reference>
<dbReference type="Gene3D" id="3.30.450.330">
    <property type="match status" value="1"/>
</dbReference>
<evidence type="ECO:0008006" key="8">
    <source>
        <dbReference type="Google" id="ProtNLM"/>
    </source>
</evidence>
<dbReference type="PANTHER" id="PTHR30627">
    <property type="entry name" value="PEPTIDOGLYCAN D,D-TRANSPEPTIDASE"/>
    <property type="match status" value="1"/>
</dbReference>
<feature type="domain" description="Penicillin-binding protein dimerisation" evidence="5">
    <location>
        <begin position="50"/>
        <end position="200"/>
    </location>
</feature>
<dbReference type="Pfam" id="PF03717">
    <property type="entry name" value="PBP_dimer"/>
    <property type="match status" value="1"/>
</dbReference>
<keyword evidence="2 3" id="KW-0472">Membrane</keyword>
<feature type="transmembrane region" description="Helical" evidence="3">
    <location>
        <begin position="6"/>
        <end position="26"/>
    </location>
</feature>
<feature type="domain" description="Penicillin-binding protein transpeptidase" evidence="4">
    <location>
        <begin position="246"/>
        <end position="548"/>
    </location>
</feature>
<evidence type="ECO:0000256" key="1">
    <source>
        <dbReference type="ARBA" id="ARBA00004370"/>
    </source>
</evidence>
<evidence type="ECO:0000259" key="4">
    <source>
        <dbReference type="Pfam" id="PF00905"/>
    </source>
</evidence>
<dbReference type="PANTHER" id="PTHR30627:SF1">
    <property type="entry name" value="PEPTIDOGLYCAN D,D-TRANSPEPTIDASE FTSI"/>
    <property type="match status" value="1"/>
</dbReference>
<dbReference type="AlphaFoldDB" id="A0A2M8KW08"/>
<dbReference type="GO" id="GO:0005886">
    <property type="term" value="C:plasma membrane"/>
    <property type="evidence" value="ECO:0007669"/>
    <property type="project" value="TreeGrafter"/>
</dbReference>
<accession>A0A2M8KW08</accession>
<keyword evidence="3" id="KW-1133">Transmembrane helix</keyword>
<gene>
    <name evidence="6" type="ORF">COU90_04560</name>
</gene>
<protein>
    <recommendedName>
        <fullName evidence="8">Penicillin-binding protein transpeptidase domain-containing protein</fullName>
    </recommendedName>
</protein>
<organism evidence="6 7">
    <name type="scientific">Candidatus Ryanbacteria bacterium CG10_big_fil_rev_8_21_14_0_10_43_42</name>
    <dbReference type="NCBI Taxonomy" id="1974864"/>
    <lineage>
        <taxon>Bacteria</taxon>
        <taxon>Candidatus Ryaniibacteriota</taxon>
    </lineage>
</organism>
<evidence type="ECO:0000256" key="3">
    <source>
        <dbReference type="SAM" id="Phobius"/>
    </source>
</evidence>
<dbReference type="InterPro" id="IPR012338">
    <property type="entry name" value="Beta-lactam/transpept-like"/>
</dbReference>
<sequence>MSDKRLTFVIVGVGIVSGIILSRLFFLQVTHAEYYRAKAERQHAVSILTTPRRGDIFFEDKEGRLVPAASTKRVYTLAGNPQQIEDVRSAYDTFVAYIPLEEDAFFPLAESMERTYASFMRGIDKDTAQRIPMSDMKGFWLEEEETRAYPSHTLGSHLLGFVGFDGDERVGQYGIERMYDSVLHGKGGSVVGERSAGGTLLSIGRDLFREKQDGRDIVLTIDPNIQSFAAGQITALEEMWHPKSVGVLVVDPQTGAILAMEASPSFDPNTYGDVEDYNVFINPFTESTFEMGSIFKPLTMSIGLDTRSITEKTTYFDAGSVRVRDATIGNYDGRGRGWQSMLDILDQSLNTGSVFIQQQIGERAFRDYIERLGLGRRTGIDLPNEVAGNIHNLETGGEVEYATASFGQGIALTPIGITSALSSIANGGTLVRPYIVDRVLSEDTVVEKTETDTRRRVFKEETTEMVSRMLVSVVDNTLANGVVYMPEYSIAAKTGTAQIANSSSLGYSDEFLHTFFGYAPAYDPEFLIFYFLERPVGVRYASQTLSEPFREMTDFIINYYQILPDR</sequence>
<evidence type="ECO:0000256" key="2">
    <source>
        <dbReference type="ARBA" id="ARBA00023136"/>
    </source>
</evidence>
<comment type="caution">
    <text evidence="6">The sequence shown here is derived from an EMBL/GenBank/DDBJ whole genome shotgun (WGS) entry which is preliminary data.</text>
</comment>
<dbReference type="GO" id="GO:0008658">
    <property type="term" value="F:penicillin binding"/>
    <property type="evidence" value="ECO:0007669"/>
    <property type="project" value="InterPro"/>
</dbReference>
<dbReference type="Gene3D" id="3.90.1310.10">
    <property type="entry name" value="Penicillin-binding protein 2a (Domain 2)"/>
    <property type="match status" value="1"/>
</dbReference>
<dbReference type="GO" id="GO:0071555">
    <property type="term" value="P:cell wall organization"/>
    <property type="evidence" value="ECO:0007669"/>
    <property type="project" value="TreeGrafter"/>
</dbReference>
<evidence type="ECO:0000313" key="7">
    <source>
        <dbReference type="Proteomes" id="UP000229098"/>
    </source>
</evidence>
<dbReference type="InterPro" id="IPR001460">
    <property type="entry name" value="PCN-bd_Tpept"/>
</dbReference>
<evidence type="ECO:0000259" key="5">
    <source>
        <dbReference type="Pfam" id="PF03717"/>
    </source>
</evidence>
<proteinExistence type="predicted"/>
<dbReference type="Gene3D" id="3.40.710.10">
    <property type="entry name" value="DD-peptidase/beta-lactamase superfamily"/>
    <property type="match status" value="1"/>
</dbReference>
<dbReference type="InterPro" id="IPR005311">
    <property type="entry name" value="PBP_dimer"/>
</dbReference>
<keyword evidence="3" id="KW-0812">Transmembrane</keyword>
<dbReference type="Pfam" id="PF00905">
    <property type="entry name" value="Transpeptidase"/>
    <property type="match status" value="1"/>
</dbReference>
<dbReference type="Proteomes" id="UP000229098">
    <property type="component" value="Unassembled WGS sequence"/>
</dbReference>
<comment type="subcellular location">
    <subcellularLocation>
        <location evidence="1">Membrane</location>
    </subcellularLocation>
</comment>
<dbReference type="InterPro" id="IPR050515">
    <property type="entry name" value="Beta-lactam/transpept"/>
</dbReference>
<dbReference type="SUPFAM" id="SSF56519">
    <property type="entry name" value="Penicillin binding protein dimerisation domain"/>
    <property type="match status" value="1"/>
</dbReference>
<dbReference type="SUPFAM" id="SSF56601">
    <property type="entry name" value="beta-lactamase/transpeptidase-like"/>
    <property type="match status" value="1"/>
</dbReference>
<evidence type="ECO:0000313" key="6">
    <source>
        <dbReference type="EMBL" id="PJE64114.1"/>
    </source>
</evidence>
<dbReference type="InterPro" id="IPR036138">
    <property type="entry name" value="PBP_dimer_sf"/>
</dbReference>
<name>A0A2M8KW08_9BACT</name>
<dbReference type="EMBL" id="PFEF01000010">
    <property type="protein sequence ID" value="PJE64114.1"/>
    <property type="molecule type" value="Genomic_DNA"/>
</dbReference>